<organism evidence="1 2">
    <name type="scientific">Liquidambar formosana</name>
    <name type="common">Formosan gum</name>
    <dbReference type="NCBI Taxonomy" id="63359"/>
    <lineage>
        <taxon>Eukaryota</taxon>
        <taxon>Viridiplantae</taxon>
        <taxon>Streptophyta</taxon>
        <taxon>Embryophyta</taxon>
        <taxon>Tracheophyta</taxon>
        <taxon>Spermatophyta</taxon>
        <taxon>Magnoliopsida</taxon>
        <taxon>eudicotyledons</taxon>
        <taxon>Gunneridae</taxon>
        <taxon>Pentapetalae</taxon>
        <taxon>Saxifragales</taxon>
        <taxon>Altingiaceae</taxon>
        <taxon>Liquidambar</taxon>
    </lineage>
</organism>
<name>A0AAP0X695_LIQFO</name>
<dbReference type="AlphaFoldDB" id="A0AAP0X695"/>
<evidence type="ECO:0000313" key="1">
    <source>
        <dbReference type="EMBL" id="KAK9291082.1"/>
    </source>
</evidence>
<protein>
    <submittedName>
        <fullName evidence="1">Uncharacterized protein</fullName>
    </submittedName>
</protein>
<dbReference type="Proteomes" id="UP001415857">
    <property type="component" value="Unassembled WGS sequence"/>
</dbReference>
<keyword evidence="2" id="KW-1185">Reference proteome</keyword>
<evidence type="ECO:0000313" key="2">
    <source>
        <dbReference type="Proteomes" id="UP001415857"/>
    </source>
</evidence>
<sequence>MADDCDGGGDIDGNGDKYESEVEKIVGLLANNKNGVPTQPQPSLGLMAWLGLSCVSQRRAHCSTRREQKN</sequence>
<comment type="caution">
    <text evidence="1">The sequence shown here is derived from an EMBL/GenBank/DDBJ whole genome shotgun (WGS) entry which is preliminary data.</text>
</comment>
<dbReference type="EMBL" id="JBBPBK010000002">
    <property type="protein sequence ID" value="KAK9291082.1"/>
    <property type="molecule type" value="Genomic_DNA"/>
</dbReference>
<gene>
    <name evidence="1" type="ORF">L1049_009269</name>
</gene>
<accession>A0AAP0X695</accession>
<reference evidence="1 2" key="1">
    <citation type="journal article" date="2024" name="Plant J.">
        <title>Genome sequences and population genomics reveal climatic adaptation and genomic divergence between two closely related sweetgum species.</title>
        <authorList>
            <person name="Xu W.Q."/>
            <person name="Ren C.Q."/>
            <person name="Zhang X.Y."/>
            <person name="Comes H.P."/>
            <person name="Liu X.H."/>
            <person name="Li Y.G."/>
            <person name="Kettle C.J."/>
            <person name="Jalonen R."/>
            <person name="Gaisberger H."/>
            <person name="Ma Y.Z."/>
            <person name="Qiu Y.X."/>
        </authorList>
    </citation>
    <scope>NUCLEOTIDE SEQUENCE [LARGE SCALE GENOMIC DNA]</scope>
    <source>
        <strain evidence="1">Hangzhou</strain>
    </source>
</reference>
<proteinExistence type="predicted"/>